<evidence type="ECO:0000256" key="2">
    <source>
        <dbReference type="ARBA" id="ARBA00022723"/>
    </source>
</evidence>
<comment type="similarity">
    <text evidence="6">Belongs to the cytochrome P450 family.</text>
</comment>
<keyword evidence="3 6" id="KW-0560">Oxidoreductase</keyword>
<evidence type="ECO:0000313" key="8">
    <source>
        <dbReference type="EMBL" id="KAF8667314.1"/>
    </source>
</evidence>
<keyword evidence="1 5" id="KW-0349">Heme</keyword>
<feature type="binding site" description="axial binding residue" evidence="5">
    <location>
        <position position="494"/>
    </location>
    <ligand>
        <name>heme</name>
        <dbReference type="ChEBI" id="CHEBI:30413"/>
    </ligand>
    <ligandPart>
        <name>Fe</name>
        <dbReference type="ChEBI" id="CHEBI:18248"/>
    </ligandPart>
</feature>
<accession>A0A835ASQ5</accession>
<dbReference type="Gene3D" id="1.10.630.10">
    <property type="entry name" value="Cytochrome P450"/>
    <property type="match status" value="1"/>
</dbReference>
<keyword evidence="2 5" id="KW-0479">Metal-binding</keyword>
<evidence type="ECO:0008006" key="10">
    <source>
        <dbReference type="Google" id="ProtNLM"/>
    </source>
</evidence>
<keyword evidence="7" id="KW-0812">Transmembrane</keyword>
<keyword evidence="9" id="KW-1185">Reference proteome</keyword>
<dbReference type="PANTHER" id="PTHR47947">
    <property type="entry name" value="CYTOCHROME P450 82C3-RELATED"/>
    <property type="match status" value="1"/>
</dbReference>
<keyword evidence="4 5" id="KW-0408">Iron</keyword>
<dbReference type="PRINTS" id="PR00385">
    <property type="entry name" value="P450"/>
</dbReference>
<keyword evidence="6" id="KW-0503">Monooxygenase</keyword>
<dbReference type="PROSITE" id="PS00086">
    <property type="entry name" value="CYTOCHROME_P450"/>
    <property type="match status" value="1"/>
</dbReference>
<dbReference type="GO" id="GO:0005506">
    <property type="term" value="F:iron ion binding"/>
    <property type="evidence" value="ECO:0007669"/>
    <property type="project" value="InterPro"/>
</dbReference>
<dbReference type="PANTHER" id="PTHR47947:SF59">
    <property type="entry name" value="CYTOCHROME P450 CYP81A9"/>
    <property type="match status" value="1"/>
</dbReference>
<comment type="caution">
    <text evidence="8">The sequence shown here is derived from an EMBL/GenBank/DDBJ whole genome shotgun (WGS) entry which is preliminary data.</text>
</comment>
<evidence type="ECO:0000256" key="5">
    <source>
        <dbReference type="PIRSR" id="PIRSR602401-1"/>
    </source>
</evidence>
<evidence type="ECO:0000256" key="3">
    <source>
        <dbReference type="ARBA" id="ARBA00023002"/>
    </source>
</evidence>
<dbReference type="Pfam" id="PF00067">
    <property type="entry name" value="p450"/>
    <property type="match status" value="2"/>
</dbReference>
<evidence type="ECO:0000313" key="9">
    <source>
        <dbReference type="Proteomes" id="UP000636709"/>
    </source>
</evidence>
<dbReference type="GO" id="GO:0020037">
    <property type="term" value="F:heme binding"/>
    <property type="evidence" value="ECO:0007669"/>
    <property type="project" value="InterPro"/>
</dbReference>
<dbReference type="GO" id="GO:0016705">
    <property type="term" value="F:oxidoreductase activity, acting on paired donors, with incorporation or reduction of molecular oxygen"/>
    <property type="evidence" value="ECO:0007669"/>
    <property type="project" value="InterPro"/>
</dbReference>
<dbReference type="PRINTS" id="PR00463">
    <property type="entry name" value="EP450I"/>
</dbReference>
<dbReference type="InterPro" id="IPR036396">
    <property type="entry name" value="Cyt_P450_sf"/>
</dbReference>
<dbReference type="Proteomes" id="UP000636709">
    <property type="component" value="Unassembled WGS sequence"/>
</dbReference>
<dbReference type="InterPro" id="IPR050651">
    <property type="entry name" value="Plant_Cytochrome_P450_Monoox"/>
</dbReference>
<dbReference type="CDD" id="cd20653">
    <property type="entry name" value="CYP81"/>
    <property type="match status" value="1"/>
</dbReference>
<evidence type="ECO:0000256" key="6">
    <source>
        <dbReference type="RuleBase" id="RU000461"/>
    </source>
</evidence>
<proteinExistence type="inferred from homology"/>
<dbReference type="InterPro" id="IPR001128">
    <property type="entry name" value="Cyt_P450"/>
</dbReference>
<evidence type="ECO:0000256" key="7">
    <source>
        <dbReference type="SAM" id="Phobius"/>
    </source>
</evidence>
<dbReference type="GO" id="GO:0004497">
    <property type="term" value="F:monooxygenase activity"/>
    <property type="evidence" value="ECO:0007669"/>
    <property type="project" value="UniProtKB-KW"/>
</dbReference>
<dbReference type="AlphaFoldDB" id="A0A835ASQ5"/>
<protein>
    <recommendedName>
        <fullName evidence="10">Cytochrome P450</fullName>
    </recommendedName>
</protein>
<dbReference type="InterPro" id="IPR002401">
    <property type="entry name" value="Cyt_P450_E_grp-I"/>
</dbReference>
<gene>
    <name evidence="8" type="ORF">HU200_052988</name>
</gene>
<dbReference type="EMBL" id="JACEFO010002300">
    <property type="protein sequence ID" value="KAF8667314.1"/>
    <property type="molecule type" value="Genomic_DNA"/>
</dbReference>
<feature type="transmembrane region" description="Helical" evidence="7">
    <location>
        <begin position="6"/>
        <end position="28"/>
    </location>
</feature>
<name>A0A835ASQ5_9POAL</name>
<keyword evidence="7" id="KW-0472">Membrane</keyword>
<dbReference type="SUPFAM" id="SSF48264">
    <property type="entry name" value="Cytochrome P450"/>
    <property type="match status" value="1"/>
</dbReference>
<evidence type="ECO:0000256" key="4">
    <source>
        <dbReference type="ARBA" id="ARBA00023004"/>
    </source>
</evidence>
<comment type="cofactor">
    <cofactor evidence="5">
        <name>heme</name>
        <dbReference type="ChEBI" id="CHEBI:30413"/>
    </cofactor>
</comment>
<dbReference type="InterPro" id="IPR017972">
    <property type="entry name" value="Cyt_P450_CS"/>
</dbReference>
<organism evidence="8 9">
    <name type="scientific">Digitaria exilis</name>
    <dbReference type="NCBI Taxonomy" id="1010633"/>
    <lineage>
        <taxon>Eukaryota</taxon>
        <taxon>Viridiplantae</taxon>
        <taxon>Streptophyta</taxon>
        <taxon>Embryophyta</taxon>
        <taxon>Tracheophyta</taxon>
        <taxon>Spermatophyta</taxon>
        <taxon>Magnoliopsida</taxon>
        <taxon>Liliopsida</taxon>
        <taxon>Poales</taxon>
        <taxon>Poaceae</taxon>
        <taxon>PACMAD clade</taxon>
        <taxon>Panicoideae</taxon>
        <taxon>Panicodae</taxon>
        <taxon>Paniceae</taxon>
        <taxon>Anthephorinae</taxon>
        <taxon>Digitaria</taxon>
    </lineage>
</organism>
<reference evidence="8" key="1">
    <citation type="submission" date="2020-07" db="EMBL/GenBank/DDBJ databases">
        <title>Genome sequence and genetic diversity analysis of an under-domesticated orphan crop, white fonio (Digitaria exilis).</title>
        <authorList>
            <person name="Bennetzen J.L."/>
            <person name="Chen S."/>
            <person name="Ma X."/>
            <person name="Wang X."/>
            <person name="Yssel A.E.J."/>
            <person name="Chaluvadi S.R."/>
            <person name="Johnson M."/>
            <person name="Gangashetty P."/>
            <person name="Hamidou F."/>
            <person name="Sanogo M.D."/>
            <person name="Zwaenepoel A."/>
            <person name="Wallace J."/>
            <person name="Van De Peer Y."/>
            <person name="Van Deynze A."/>
        </authorList>
    </citation>
    <scope>NUCLEOTIDE SEQUENCE</scope>
    <source>
        <tissue evidence="8">Leaves</tissue>
    </source>
</reference>
<dbReference type="OrthoDB" id="1055148at2759"/>
<sequence length="558" mass="61284">MASATTMPSSIFLSFATALFVVLLIISLKKSKQRHRRRLPPSPPSLPVIGHLHLFKKPLHRSLSALAAAHGPVLLLRFGSRRVVHIADPAAAEECLTTHDAIFANRPRLPSARHLSNGYTTLGSSSYGPNWRNLRRIATVEVFSSQRLIGSSDVRAGEIRHMARRLFKAAAAAGAGAVASSPARADVKAHAFELALNIVARMIAGKRYYGDEDGDNGDAGPASEEAERFRAMVQEYFKMHGASNLQDFVPMLALVDIGGVNKRAMRLSKARNEWAQRLIDEHRAATVAGRDQQRKTMIGELLEMQVSDLEAYSDKVIRGLCLNHKPALAKYEIKFSAADIDDSHSLIDLWCKQSILQTGTDTSSGTIEWAMALLLNHPAAMAKARAEIDEVVGSARILEESDLPNLPYLQFVIWETLRLQPIAPLLAPHESSADCSVAGYDIPAGTMLLVNVHAMHRDERLWGEDAGRFSPERFEGGKSDGKWMMPFGMGRRRCPGEGLAMKVVALAMGTLVQCFEWRRVGGEEVDMAEGSGLTTPKAVPLEALYWPRSEMISALREI</sequence>
<keyword evidence="7" id="KW-1133">Transmembrane helix</keyword>
<evidence type="ECO:0000256" key="1">
    <source>
        <dbReference type="ARBA" id="ARBA00022617"/>
    </source>
</evidence>